<dbReference type="OrthoDB" id="3238607at2"/>
<dbReference type="EMBL" id="RXLP01000023">
    <property type="protein sequence ID" value="TCD53994.1"/>
    <property type="molecule type" value="Genomic_DNA"/>
</dbReference>
<proteinExistence type="predicted"/>
<gene>
    <name evidence="2" type="ORF">EJ419_06085</name>
</gene>
<dbReference type="Proteomes" id="UP000291289">
    <property type="component" value="Unassembled WGS sequence"/>
</dbReference>
<feature type="region of interest" description="Disordered" evidence="1">
    <location>
        <begin position="1"/>
        <end position="25"/>
    </location>
</feature>
<comment type="caution">
    <text evidence="2">The sequence shown here is derived from an EMBL/GenBank/DDBJ whole genome shotgun (WGS) entry which is preliminary data.</text>
</comment>
<reference evidence="2 3" key="1">
    <citation type="submission" date="2018-12" db="EMBL/GenBank/DDBJ databases">
        <title>Alloscrdovia theropitheci sp. nov: a novel taxon from the feces of the bleeding-herat monkey (Theropithecus geleda).</title>
        <authorList>
            <person name="Modesto M."/>
        </authorList>
    </citation>
    <scope>NUCLEOTIDE SEQUENCE [LARGE SCALE GENOMIC DNA]</scope>
    <source>
        <strain evidence="2 3">GLDI4/2</strain>
    </source>
</reference>
<evidence type="ECO:0000313" key="3">
    <source>
        <dbReference type="Proteomes" id="UP000291289"/>
    </source>
</evidence>
<keyword evidence="3" id="KW-1185">Reference proteome</keyword>
<sequence length="235" mass="25338">MMARDDVNKDSLNSDNSSEDLSDDQVNAAFADLEKQFGDDFGSQLDDNLVDKYANDSSQSNNPLDPSDFSIDPHFDEELAGIIGDKAKIALLITEVRDARFLAALCKVLDIDALAVGFSSGACAILRDVSGQAPEEAAHDMSDLVFGMSVISCVNRADKISANLWVNGKTQEEITPPILFASLDGTVEDLMIGLQTVPDLDIAGYTTVESNSFTTTQEALKFIRSLMTNPGESDE</sequence>
<organism evidence="2 3">
    <name type="scientific">Alloscardovia theropitheci</name>
    <dbReference type="NCBI Taxonomy" id="2496842"/>
    <lineage>
        <taxon>Bacteria</taxon>
        <taxon>Bacillati</taxon>
        <taxon>Actinomycetota</taxon>
        <taxon>Actinomycetes</taxon>
        <taxon>Bifidobacteriales</taxon>
        <taxon>Bifidobacteriaceae</taxon>
        <taxon>Alloscardovia</taxon>
    </lineage>
</organism>
<accession>A0A4R0QP69</accession>
<name>A0A4R0QP69_9BIFI</name>
<evidence type="ECO:0000313" key="2">
    <source>
        <dbReference type="EMBL" id="TCD53994.1"/>
    </source>
</evidence>
<evidence type="ECO:0000256" key="1">
    <source>
        <dbReference type="SAM" id="MobiDB-lite"/>
    </source>
</evidence>
<dbReference type="AlphaFoldDB" id="A0A4R0QP69"/>
<protein>
    <submittedName>
        <fullName evidence="2">Uncharacterized protein</fullName>
    </submittedName>
</protein>